<reference evidence="5" key="1">
    <citation type="journal article" date="2019" name="Int. J. Syst. Evol. Microbiol.">
        <title>The Global Catalogue of Microorganisms (GCM) 10K type strain sequencing project: providing services to taxonomists for standard genome sequencing and annotation.</title>
        <authorList>
            <consortium name="The Broad Institute Genomics Platform"/>
            <consortium name="The Broad Institute Genome Sequencing Center for Infectious Disease"/>
            <person name="Wu L."/>
            <person name="Ma J."/>
        </authorList>
    </citation>
    <scope>NUCLEOTIDE SEQUENCE [LARGE SCALE GENOMIC DNA]</scope>
    <source>
        <strain evidence="5">TBRC 4489</strain>
    </source>
</reference>
<dbReference type="Pfam" id="PF13828">
    <property type="entry name" value="DUF4190"/>
    <property type="match status" value="1"/>
</dbReference>
<feature type="domain" description="DUF4190" evidence="3">
    <location>
        <begin position="57"/>
        <end position="117"/>
    </location>
</feature>
<gene>
    <name evidence="4" type="ORF">ACFOWE_16640</name>
</gene>
<dbReference type="EMBL" id="JBHSBM010000017">
    <property type="protein sequence ID" value="MFC4059935.1"/>
    <property type="molecule type" value="Genomic_DNA"/>
</dbReference>
<protein>
    <submittedName>
        <fullName evidence="4">DUF4190 domain-containing protein</fullName>
    </submittedName>
</protein>
<organism evidence="4 5">
    <name type="scientific">Planomonospora corallina</name>
    <dbReference type="NCBI Taxonomy" id="1806052"/>
    <lineage>
        <taxon>Bacteria</taxon>
        <taxon>Bacillati</taxon>
        <taxon>Actinomycetota</taxon>
        <taxon>Actinomycetes</taxon>
        <taxon>Streptosporangiales</taxon>
        <taxon>Streptosporangiaceae</taxon>
        <taxon>Planomonospora</taxon>
    </lineage>
</organism>
<sequence>MSYGNQPGGYEPPKGGGYGPPGGNGGYGGPPAGGYDPYGYDPYAYGAPPPPRPNNGMAVAALVLGIVGLFACGVTSIVGIVLGHVSLSQIKRTGEEGRGMAIAGLVLSYVGVAAWVAVALLYLGMLGLFFGAAYSGV</sequence>
<dbReference type="InterPro" id="IPR025241">
    <property type="entry name" value="DUF4190"/>
</dbReference>
<evidence type="ECO:0000256" key="2">
    <source>
        <dbReference type="SAM" id="Phobius"/>
    </source>
</evidence>
<dbReference type="Proteomes" id="UP001595850">
    <property type="component" value="Unassembled WGS sequence"/>
</dbReference>
<feature type="transmembrane region" description="Helical" evidence="2">
    <location>
        <begin position="106"/>
        <end position="134"/>
    </location>
</feature>
<dbReference type="RefSeq" id="WP_377288631.1">
    <property type="nucleotide sequence ID" value="NZ_JBHSBM010000017.1"/>
</dbReference>
<keyword evidence="2" id="KW-0812">Transmembrane</keyword>
<proteinExistence type="predicted"/>
<feature type="compositionally biased region" description="Gly residues" evidence="1">
    <location>
        <begin position="14"/>
        <end position="28"/>
    </location>
</feature>
<comment type="caution">
    <text evidence="4">The sequence shown here is derived from an EMBL/GenBank/DDBJ whole genome shotgun (WGS) entry which is preliminary data.</text>
</comment>
<evidence type="ECO:0000259" key="3">
    <source>
        <dbReference type="Pfam" id="PF13828"/>
    </source>
</evidence>
<evidence type="ECO:0000256" key="1">
    <source>
        <dbReference type="SAM" id="MobiDB-lite"/>
    </source>
</evidence>
<name>A0ABV8IA94_9ACTN</name>
<keyword evidence="2" id="KW-1133">Transmembrane helix</keyword>
<accession>A0ABV8IA94</accession>
<keyword evidence="5" id="KW-1185">Reference proteome</keyword>
<feature type="region of interest" description="Disordered" evidence="1">
    <location>
        <begin position="1"/>
        <end position="28"/>
    </location>
</feature>
<evidence type="ECO:0000313" key="4">
    <source>
        <dbReference type="EMBL" id="MFC4059935.1"/>
    </source>
</evidence>
<feature type="transmembrane region" description="Helical" evidence="2">
    <location>
        <begin position="58"/>
        <end position="85"/>
    </location>
</feature>
<keyword evidence="2" id="KW-0472">Membrane</keyword>
<evidence type="ECO:0000313" key="5">
    <source>
        <dbReference type="Proteomes" id="UP001595850"/>
    </source>
</evidence>